<protein>
    <submittedName>
        <fullName evidence="7">ParB/RepB/Spo0J family partition protein</fullName>
    </submittedName>
</protein>
<keyword evidence="3" id="KW-0238">DNA-binding</keyword>
<dbReference type="FunFam" id="1.10.10.2830:FF:000001">
    <property type="entry name" value="Chromosome partitioning protein ParB"/>
    <property type="match status" value="1"/>
</dbReference>
<evidence type="ECO:0000313" key="8">
    <source>
        <dbReference type="Proteomes" id="UP000782843"/>
    </source>
</evidence>
<dbReference type="EMBL" id="JAGQLG010000077">
    <property type="protein sequence ID" value="MCA9382184.1"/>
    <property type="molecule type" value="Genomic_DNA"/>
</dbReference>
<dbReference type="GO" id="GO:0045881">
    <property type="term" value="P:positive regulation of sporulation resulting in formation of a cellular spore"/>
    <property type="evidence" value="ECO:0007669"/>
    <property type="project" value="TreeGrafter"/>
</dbReference>
<evidence type="ECO:0000259" key="6">
    <source>
        <dbReference type="SMART" id="SM00470"/>
    </source>
</evidence>
<dbReference type="InterPro" id="IPR036086">
    <property type="entry name" value="ParB/Sulfiredoxin_sf"/>
</dbReference>
<reference evidence="7" key="2">
    <citation type="journal article" date="2021" name="Microbiome">
        <title>Successional dynamics and alternative stable states in a saline activated sludge microbial community over 9 years.</title>
        <authorList>
            <person name="Wang Y."/>
            <person name="Ye J."/>
            <person name="Ju F."/>
            <person name="Liu L."/>
            <person name="Boyd J.A."/>
            <person name="Deng Y."/>
            <person name="Parks D.H."/>
            <person name="Jiang X."/>
            <person name="Yin X."/>
            <person name="Woodcroft B.J."/>
            <person name="Tyson G.W."/>
            <person name="Hugenholtz P."/>
            <person name="Polz M.F."/>
            <person name="Zhang T."/>
        </authorList>
    </citation>
    <scope>NUCLEOTIDE SEQUENCE</scope>
    <source>
        <strain evidence="7">HKST-UBA10</strain>
    </source>
</reference>
<dbReference type="InterPro" id="IPR003115">
    <property type="entry name" value="ParB_N"/>
</dbReference>
<dbReference type="Proteomes" id="UP000782843">
    <property type="component" value="Unassembled WGS sequence"/>
</dbReference>
<accession>A0A955RI40</accession>
<feature type="compositionally biased region" description="Basic and acidic residues" evidence="5">
    <location>
        <begin position="17"/>
        <end position="32"/>
    </location>
</feature>
<dbReference type="SUPFAM" id="SSF110849">
    <property type="entry name" value="ParB/Sulfiredoxin"/>
    <property type="match status" value="1"/>
</dbReference>
<dbReference type="Gene3D" id="3.90.1530.30">
    <property type="match status" value="1"/>
</dbReference>
<feature type="domain" description="ParB-like N-terminal" evidence="6">
    <location>
        <begin position="37"/>
        <end position="124"/>
    </location>
</feature>
<feature type="region of interest" description="Disordered" evidence="5">
    <location>
        <begin position="14"/>
        <end position="36"/>
    </location>
</feature>
<dbReference type="SMART" id="SM00470">
    <property type="entry name" value="ParB"/>
    <property type="match status" value="1"/>
</dbReference>
<dbReference type="FunFam" id="3.90.1530.30:FF:000001">
    <property type="entry name" value="Chromosome partitioning protein ParB"/>
    <property type="match status" value="1"/>
</dbReference>
<evidence type="ECO:0000256" key="3">
    <source>
        <dbReference type="ARBA" id="ARBA00023125"/>
    </source>
</evidence>
<comment type="caution">
    <text evidence="7">The sequence shown here is derived from an EMBL/GenBank/DDBJ whole genome shotgun (WGS) entry which is preliminary data.</text>
</comment>
<dbReference type="Pfam" id="PF02195">
    <property type="entry name" value="ParB_N"/>
    <property type="match status" value="1"/>
</dbReference>
<dbReference type="InterPro" id="IPR041468">
    <property type="entry name" value="HTH_ParB/Spo0J"/>
</dbReference>
<reference evidence="7" key="1">
    <citation type="submission" date="2020-04" db="EMBL/GenBank/DDBJ databases">
        <authorList>
            <person name="Zhang T."/>
        </authorList>
    </citation>
    <scope>NUCLEOTIDE SEQUENCE</scope>
    <source>
        <strain evidence="7">HKST-UBA10</strain>
    </source>
</reference>
<dbReference type="InterPro" id="IPR050336">
    <property type="entry name" value="Chromosome_partition/occlusion"/>
</dbReference>
<dbReference type="AlphaFoldDB" id="A0A955RI40"/>
<organism evidence="7 8">
    <name type="scientific">Candidatus Dojkabacteria bacterium</name>
    <dbReference type="NCBI Taxonomy" id="2099670"/>
    <lineage>
        <taxon>Bacteria</taxon>
        <taxon>Candidatus Dojkabacteria</taxon>
    </lineage>
</organism>
<dbReference type="SUPFAM" id="SSF109709">
    <property type="entry name" value="KorB DNA-binding domain-like"/>
    <property type="match status" value="1"/>
</dbReference>
<dbReference type="GO" id="GO:0005694">
    <property type="term" value="C:chromosome"/>
    <property type="evidence" value="ECO:0007669"/>
    <property type="project" value="TreeGrafter"/>
</dbReference>
<dbReference type="Pfam" id="PF17762">
    <property type="entry name" value="HTH_ParB"/>
    <property type="match status" value="1"/>
</dbReference>
<sequence>MSIYKLAADYPYNTNPDDTKAKKSKADPHEGYEPNMPVERIVPNRYQPRTSWNPEKLMELAESIRENGIIEPLIVSQAGDNKYEIIAGERRFRASKMAGLKHVPVIIKETSPQQLLELAVIENVQRADLNPLEEAVAFAQLSTEFGLTHEQIAVKIGYSRPAVANKIRLLQLPDEVKNAVLEGKISEGHARAILGLSDTSAMISLYQKIVKSNMSVRETEEMVRKLNLGMKSKQNEARKAFAEREKELNNQIENVIKDTKFKIKKTKNKVKLELDFKNEAELNNFLNKLK</sequence>
<dbReference type="GO" id="GO:0003677">
    <property type="term" value="F:DNA binding"/>
    <property type="evidence" value="ECO:0007669"/>
    <property type="project" value="UniProtKB-KW"/>
</dbReference>
<name>A0A955RI40_9BACT</name>
<keyword evidence="4" id="KW-0175">Coiled coil</keyword>
<evidence type="ECO:0000256" key="5">
    <source>
        <dbReference type="SAM" id="MobiDB-lite"/>
    </source>
</evidence>
<dbReference type="GO" id="GO:0007059">
    <property type="term" value="P:chromosome segregation"/>
    <property type="evidence" value="ECO:0007669"/>
    <property type="project" value="UniProtKB-KW"/>
</dbReference>
<evidence type="ECO:0000313" key="7">
    <source>
        <dbReference type="EMBL" id="MCA9382184.1"/>
    </source>
</evidence>
<evidence type="ECO:0000256" key="2">
    <source>
        <dbReference type="ARBA" id="ARBA00022829"/>
    </source>
</evidence>
<evidence type="ECO:0000256" key="1">
    <source>
        <dbReference type="ARBA" id="ARBA00006295"/>
    </source>
</evidence>
<dbReference type="PANTHER" id="PTHR33375">
    <property type="entry name" value="CHROMOSOME-PARTITIONING PROTEIN PARB-RELATED"/>
    <property type="match status" value="1"/>
</dbReference>
<comment type="similarity">
    <text evidence="1">Belongs to the ParB family.</text>
</comment>
<dbReference type="NCBIfam" id="TIGR00180">
    <property type="entry name" value="parB_part"/>
    <property type="match status" value="1"/>
</dbReference>
<keyword evidence="2" id="KW-0159">Chromosome partition</keyword>
<proteinExistence type="inferred from homology"/>
<dbReference type="Gene3D" id="1.10.10.2830">
    <property type="match status" value="1"/>
</dbReference>
<dbReference type="PANTHER" id="PTHR33375:SF1">
    <property type="entry name" value="CHROMOSOME-PARTITIONING PROTEIN PARB-RELATED"/>
    <property type="match status" value="1"/>
</dbReference>
<dbReference type="InterPro" id="IPR004437">
    <property type="entry name" value="ParB/RepB/Spo0J"/>
</dbReference>
<feature type="coiled-coil region" evidence="4">
    <location>
        <begin position="216"/>
        <end position="258"/>
    </location>
</feature>
<gene>
    <name evidence="7" type="ORF">KC660_02125</name>
</gene>
<evidence type="ECO:0000256" key="4">
    <source>
        <dbReference type="SAM" id="Coils"/>
    </source>
</evidence>
<dbReference type="CDD" id="cd16393">
    <property type="entry name" value="SPO0J_N"/>
    <property type="match status" value="1"/>
</dbReference>